<comment type="caution">
    <text evidence="2">The sequence shown here is derived from an EMBL/GenBank/DDBJ whole genome shotgun (WGS) entry which is preliminary data.</text>
</comment>
<organism evidence="2 3">
    <name type="scientific">Ancylostoma ceylanicum</name>
    <dbReference type="NCBI Taxonomy" id="53326"/>
    <lineage>
        <taxon>Eukaryota</taxon>
        <taxon>Metazoa</taxon>
        <taxon>Ecdysozoa</taxon>
        <taxon>Nematoda</taxon>
        <taxon>Chromadorea</taxon>
        <taxon>Rhabditida</taxon>
        <taxon>Rhabditina</taxon>
        <taxon>Rhabditomorpha</taxon>
        <taxon>Strongyloidea</taxon>
        <taxon>Ancylostomatidae</taxon>
        <taxon>Ancylostomatinae</taxon>
        <taxon>Ancylostoma</taxon>
    </lineage>
</organism>
<sequence>MLASEQKKGLERQTQAWGERLARFGLRLNVKKTEYMTTNLDKPPTIRVDGNDLCRTDYFKYLGSTLSADVNLAHEVVARKRCANEVALDDWSAVRQKYPGSLQVKGLSRSRSIRGTVCCRMLISHQRRRTLTKCNGDEDVTMDGRYHACRPHPVRRSESGSALHQLPTNLVKSTLDGTATFRAPTKTMQSRSRSRNTRKTTTRTAEATVARHTACRPEACGRSLRPGTR</sequence>
<evidence type="ECO:0000313" key="2">
    <source>
        <dbReference type="EMBL" id="EYC40009.1"/>
    </source>
</evidence>
<evidence type="ECO:0000313" key="3">
    <source>
        <dbReference type="Proteomes" id="UP000024635"/>
    </source>
</evidence>
<dbReference type="AlphaFoldDB" id="A0A016WJM7"/>
<dbReference type="PANTHER" id="PTHR47027">
    <property type="entry name" value="REVERSE TRANSCRIPTASE DOMAIN-CONTAINING PROTEIN"/>
    <property type="match status" value="1"/>
</dbReference>
<dbReference type="Proteomes" id="UP000024635">
    <property type="component" value="Unassembled WGS sequence"/>
</dbReference>
<keyword evidence="3" id="KW-1185">Reference proteome</keyword>
<gene>
    <name evidence="2" type="primary">Acey_s0633.g899</name>
    <name evidence="2" type="ORF">Y032_0633g899</name>
</gene>
<evidence type="ECO:0000256" key="1">
    <source>
        <dbReference type="SAM" id="MobiDB-lite"/>
    </source>
</evidence>
<dbReference type="PANTHER" id="PTHR47027:SF20">
    <property type="entry name" value="REVERSE TRANSCRIPTASE-LIKE PROTEIN WITH RNA-DIRECTED DNA POLYMERASE DOMAIN"/>
    <property type="match status" value="1"/>
</dbReference>
<protein>
    <recommendedName>
        <fullName evidence="4">Reverse transcriptase domain-containing protein</fullName>
    </recommendedName>
</protein>
<feature type="compositionally biased region" description="Basic residues" evidence="1">
    <location>
        <begin position="192"/>
        <end position="201"/>
    </location>
</feature>
<name>A0A016WJM7_9BILA</name>
<accession>A0A016WJM7</accession>
<reference evidence="3" key="1">
    <citation type="journal article" date="2015" name="Nat. Genet.">
        <title>The genome and transcriptome of the zoonotic hookworm Ancylostoma ceylanicum identify infection-specific gene families.</title>
        <authorList>
            <person name="Schwarz E.M."/>
            <person name="Hu Y."/>
            <person name="Antoshechkin I."/>
            <person name="Miller M.M."/>
            <person name="Sternberg P.W."/>
            <person name="Aroian R.V."/>
        </authorList>
    </citation>
    <scope>NUCLEOTIDE SEQUENCE</scope>
    <source>
        <strain evidence="3">HY135</strain>
    </source>
</reference>
<dbReference type="EMBL" id="JARK01000233">
    <property type="protein sequence ID" value="EYC40009.1"/>
    <property type="molecule type" value="Genomic_DNA"/>
</dbReference>
<proteinExistence type="predicted"/>
<evidence type="ECO:0008006" key="4">
    <source>
        <dbReference type="Google" id="ProtNLM"/>
    </source>
</evidence>
<feature type="region of interest" description="Disordered" evidence="1">
    <location>
        <begin position="185"/>
        <end position="207"/>
    </location>
</feature>